<comment type="similarity">
    <text evidence="3">In the C-terminal section; belongs to the pectinesterase family.</text>
</comment>
<dbReference type="GO" id="GO:0042545">
    <property type="term" value="P:cell wall modification"/>
    <property type="evidence" value="ECO:0007669"/>
    <property type="project" value="InterPro"/>
</dbReference>
<name>A0AAV7GQX1_DENCH</name>
<evidence type="ECO:0000256" key="2">
    <source>
        <dbReference type="ARBA" id="ARBA00006027"/>
    </source>
</evidence>
<gene>
    <name evidence="9" type="ORF">IEQ34_011494</name>
</gene>
<organism evidence="9 10">
    <name type="scientific">Dendrobium chrysotoxum</name>
    <name type="common">Orchid</name>
    <dbReference type="NCBI Taxonomy" id="161865"/>
    <lineage>
        <taxon>Eukaryota</taxon>
        <taxon>Viridiplantae</taxon>
        <taxon>Streptophyta</taxon>
        <taxon>Embryophyta</taxon>
        <taxon>Tracheophyta</taxon>
        <taxon>Spermatophyta</taxon>
        <taxon>Magnoliopsida</taxon>
        <taxon>Liliopsida</taxon>
        <taxon>Asparagales</taxon>
        <taxon>Orchidaceae</taxon>
        <taxon>Epidendroideae</taxon>
        <taxon>Malaxideae</taxon>
        <taxon>Dendrobiinae</taxon>
        <taxon>Dendrobium</taxon>
    </lineage>
</organism>
<dbReference type="InterPro" id="IPR000070">
    <property type="entry name" value="Pectinesterase_cat"/>
</dbReference>
<dbReference type="PANTHER" id="PTHR31707">
    <property type="entry name" value="PECTINESTERASE"/>
    <property type="match status" value="1"/>
</dbReference>
<protein>
    <recommendedName>
        <fullName evidence="8">Pectinesterase inhibitor domain-containing protein</fullName>
    </recommendedName>
</protein>
<evidence type="ECO:0000256" key="1">
    <source>
        <dbReference type="ARBA" id="ARBA00005184"/>
    </source>
</evidence>
<feature type="domain" description="Pectinesterase inhibitor" evidence="8">
    <location>
        <begin position="52"/>
        <end position="190"/>
    </location>
</feature>
<dbReference type="InterPro" id="IPR035513">
    <property type="entry name" value="Invertase/methylesterase_inhib"/>
</dbReference>
<dbReference type="Pfam" id="PF04043">
    <property type="entry name" value="PMEI"/>
    <property type="match status" value="2"/>
</dbReference>
<dbReference type="GO" id="GO:0004857">
    <property type="term" value="F:enzyme inhibitor activity"/>
    <property type="evidence" value="ECO:0007669"/>
    <property type="project" value="InterPro"/>
</dbReference>
<dbReference type="Gene3D" id="2.160.20.10">
    <property type="entry name" value="Single-stranded right-handed beta-helix, Pectin lyase-like"/>
    <property type="match status" value="2"/>
</dbReference>
<evidence type="ECO:0000256" key="5">
    <source>
        <dbReference type="ARBA" id="ARBA00023085"/>
    </source>
</evidence>
<dbReference type="InterPro" id="IPR018040">
    <property type="entry name" value="Pectinesterase_Tyr_AS"/>
</dbReference>
<evidence type="ECO:0000259" key="8">
    <source>
        <dbReference type="SMART" id="SM00856"/>
    </source>
</evidence>
<feature type="domain" description="Pectinesterase inhibitor" evidence="8">
    <location>
        <begin position="509"/>
        <end position="642"/>
    </location>
</feature>
<evidence type="ECO:0000256" key="4">
    <source>
        <dbReference type="ARBA" id="ARBA00022801"/>
    </source>
</evidence>
<feature type="transmembrane region" description="Helical" evidence="7">
    <location>
        <begin position="21"/>
        <end position="42"/>
    </location>
</feature>
<dbReference type="GO" id="GO:0030599">
    <property type="term" value="F:pectinesterase activity"/>
    <property type="evidence" value="ECO:0007669"/>
    <property type="project" value="InterPro"/>
</dbReference>
<dbReference type="Gene3D" id="1.20.140.40">
    <property type="entry name" value="Invertase/pectin methylesterase inhibitor family protein"/>
    <property type="match status" value="2"/>
</dbReference>
<keyword evidence="7" id="KW-0812">Transmembrane</keyword>
<dbReference type="FunFam" id="2.160.20.10:FF:000001">
    <property type="entry name" value="Pectinesterase"/>
    <property type="match status" value="2"/>
</dbReference>
<proteinExistence type="inferred from homology"/>
<keyword evidence="7" id="KW-0472">Membrane</keyword>
<reference evidence="9 10" key="1">
    <citation type="journal article" date="2021" name="Hortic Res">
        <title>Chromosome-scale assembly of the Dendrobium chrysotoxum genome enhances the understanding of orchid evolution.</title>
        <authorList>
            <person name="Zhang Y."/>
            <person name="Zhang G.Q."/>
            <person name="Zhang D."/>
            <person name="Liu X.D."/>
            <person name="Xu X.Y."/>
            <person name="Sun W.H."/>
            <person name="Yu X."/>
            <person name="Zhu X."/>
            <person name="Wang Z.W."/>
            <person name="Zhao X."/>
            <person name="Zhong W.Y."/>
            <person name="Chen H."/>
            <person name="Yin W.L."/>
            <person name="Huang T."/>
            <person name="Niu S.C."/>
            <person name="Liu Z.J."/>
        </authorList>
    </citation>
    <scope>NUCLEOTIDE SEQUENCE [LARGE SCALE GENOMIC DNA]</scope>
    <source>
        <strain evidence="9">Lindl</strain>
    </source>
</reference>
<dbReference type="PROSITE" id="PS00503">
    <property type="entry name" value="PECTINESTERASE_2"/>
    <property type="match status" value="2"/>
</dbReference>
<dbReference type="AlphaFoldDB" id="A0AAV7GQX1"/>
<dbReference type="Proteomes" id="UP000775213">
    <property type="component" value="Unassembled WGS sequence"/>
</dbReference>
<dbReference type="InterPro" id="IPR011050">
    <property type="entry name" value="Pectin_lyase_fold/virulence"/>
</dbReference>
<dbReference type="CDD" id="cd15799">
    <property type="entry name" value="PMEI-like_4"/>
    <property type="match status" value="2"/>
</dbReference>
<dbReference type="SUPFAM" id="SSF101148">
    <property type="entry name" value="Plant invertase/pectin methylesterase inhibitor"/>
    <property type="match status" value="2"/>
</dbReference>
<comment type="similarity">
    <text evidence="2">In the N-terminal section; belongs to the PMEI family.</text>
</comment>
<evidence type="ECO:0000313" key="10">
    <source>
        <dbReference type="Proteomes" id="UP000775213"/>
    </source>
</evidence>
<feature type="active site" evidence="6">
    <location>
        <position position="380"/>
    </location>
</feature>
<evidence type="ECO:0000256" key="6">
    <source>
        <dbReference type="PROSITE-ProRule" id="PRU10040"/>
    </source>
</evidence>
<dbReference type="EMBL" id="JAGFBR010000011">
    <property type="protein sequence ID" value="KAH0458680.1"/>
    <property type="molecule type" value="Genomic_DNA"/>
</dbReference>
<dbReference type="InterPro" id="IPR033131">
    <property type="entry name" value="Pectinesterase_Asp_AS"/>
</dbReference>
<keyword evidence="4" id="KW-0378">Hydrolase</keyword>
<dbReference type="InterPro" id="IPR012334">
    <property type="entry name" value="Pectin_lyas_fold"/>
</dbReference>
<keyword evidence="5" id="KW-0063">Aspartyl esterase</keyword>
<dbReference type="SMART" id="SM00856">
    <property type="entry name" value="PMEI"/>
    <property type="match status" value="2"/>
</dbReference>
<dbReference type="SUPFAM" id="SSF51126">
    <property type="entry name" value="Pectin lyase-like"/>
    <property type="match status" value="2"/>
</dbReference>
<dbReference type="NCBIfam" id="TIGR01614">
    <property type="entry name" value="PME_inhib"/>
    <property type="match status" value="2"/>
</dbReference>
<feature type="active site" evidence="6">
    <location>
        <position position="832"/>
    </location>
</feature>
<dbReference type="InterPro" id="IPR006501">
    <property type="entry name" value="Pectinesterase_inhib_dom"/>
</dbReference>
<sequence length="994" mass="107177">MASSTSIRDSLLPSSTNKSRSFFKPFFIFLSLATVISLIIFAPRHLTVHLHPTYLQPSDLCVHSPNPTNCATLLSDSASAAAVRSPNFLLHSLLRRSLLEIHASLSQSTDLLRQINDPHIRDCVDLLDLSRDRILSSNAAIEAGSYGDARTWLSAVLTNHVTCLDGLKDPSPLKAHLDSLTEQASAALAVLRSITVDDGQLTDTVIELPSWVSPVGQKLLEATSLAVIKADVTVDAGGGGNYKTVQAAVNAAPDNGNSRFIIYVKKGTYKENVIVGKKKKNLMIVGDGQSATILTGSLNVVDGSTTYNSATLAAMGDGFILQDLCVENTAGPEKHQAVALRINADQAVVNRCQIRAYQDTLYAHSLRQFYRDSLISGTVDFIFGNAAVVFQNSTLQARKPMAGQKNAVTAQGRTDPNQNTGTSIQKCSLVPSQDLKPVSGSFPTYLGRPWQEYSRTVVMQSSIDNHVNPKGWLEWDGNFALNTLFYGEYQNYGPGAGTAGRVNWAGYHPSDLCIHSPNPTNCAALLSDSSSASAVRSPNFLLHSLLRRSLLEIHASLSQSADLLRQINDPHIRDCVDLLDLSRDRILSSNAAIAAGSYGDARTWLSAVLTNHVTCLDGLKDPSPLKAHLDSLTDQASAALAVLRSITVDDGQLTETVIELPSWVSPVGRKLLEATSLAVIKADVTVDAGGGGNYKTVQAAVDAAPDNGNSRFIIYVKKGTYKENVIVGKKKKNLMIVGDGKSATIITGSLNFVDGTTTYNSATLAAMGDGFILQDLCVENTAGPEKHQAVALQINADQAVVNRCQIRAYQDTLYAHSLRQFYRDSLISGTVDFIFGNAAVVFQNSNLQARKPMAGQKNAVTAQGRTDPNQNTGTSIQKCSLVPSQDLKPVSGSFPTYLGRPWKEYSRTVVMQSSIDNHVNRKGWLEWDGNFALNTLFYGEYQNYGPGAGTAGRVNWTGYQVITDANVANDYTVAKLIQGGQWLKGTGVDFTEGL</sequence>
<evidence type="ECO:0000256" key="7">
    <source>
        <dbReference type="SAM" id="Phobius"/>
    </source>
</evidence>
<dbReference type="PROSITE" id="PS00800">
    <property type="entry name" value="PECTINESTERASE_1"/>
    <property type="match status" value="2"/>
</dbReference>
<comment type="pathway">
    <text evidence="1">Glycan metabolism; pectin degradation; 2-dehydro-3-deoxy-D-gluconate from pectin: step 1/5.</text>
</comment>
<keyword evidence="10" id="KW-1185">Reference proteome</keyword>
<comment type="caution">
    <text evidence="9">The sequence shown here is derived from an EMBL/GenBank/DDBJ whole genome shotgun (WGS) entry which is preliminary data.</text>
</comment>
<evidence type="ECO:0000313" key="9">
    <source>
        <dbReference type="EMBL" id="KAH0458680.1"/>
    </source>
</evidence>
<dbReference type="Pfam" id="PF01095">
    <property type="entry name" value="Pectinesterase"/>
    <property type="match status" value="2"/>
</dbReference>
<keyword evidence="7" id="KW-1133">Transmembrane helix</keyword>
<evidence type="ECO:0000256" key="3">
    <source>
        <dbReference type="ARBA" id="ARBA00007786"/>
    </source>
</evidence>
<accession>A0AAV7GQX1</accession>